<dbReference type="InterPro" id="IPR028973">
    <property type="entry name" value="PhnB-like"/>
</dbReference>
<evidence type="ECO:0000313" key="2">
    <source>
        <dbReference type="EMBL" id="NVF14552.1"/>
    </source>
</evidence>
<name>A0A7Y6RCN4_9GAMM</name>
<dbReference type="CDD" id="cd06588">
    <property type="entry name" value="PhnB_like"/>
    <property type="match status" value="1"/>
</dbReference>
<dbReference type="EMBL" id="JABWCV010000010">
    <property type="protein sequence ID" value="NVF14552.1"/>
    <property type="molecule type" value="Genomic_DNA"/>
</dbReference>
<dbReference type="Proteomes" id="UP000589984">
    <property type="component" value="Unassembled WGS sequence"/>
</dbReference>
<dbReference type="AlphaFoldDB" id="A0A7Y6RCN4"/>
<organism evidence="2 3">
    <name type="scientific">Vreelandella maris</name>
    <dbReference type="NCBI Taxonomy" id="2729617"/>
    <lineage>
        <taxon>Bacteria</taxon>
        <taxon>Pseudomonadati</taxon>
        <taxon>Pseudomonadota</taxon>
        <taxon>Gammaproteobacteria</taxon>
        <taxon>Oceanospirillales</taxon>
        <taxon>Halomonadaceae</taxon>
        <taxon>Vreelandella</taxon>
    </lineage>
</organism>
<keyword evidence="3" id="KW-1185">Reference proteome</keyword>
<accession>A0A7Y6RCN4</accession>
<gene>
    <name evidence="2" type="ORF">HUO07_10250</name>
</gene>
<sequence>MTAPAKNTVCLWYDGSAEEAARFYTDTFPDSFITAVHRAPGDFPSGKQGDVLNVEFTVMGIPCLGLNGGPMFAHNEAFSFQVSTENQAETDRYWDSIVGHGGQESACGWCKDKWGVSWQITPAALIKAITNPDPDAAKRAFGAMMQMRKIDIAAIEAALSG</sequence>
<comment type="caution">
    <text evidence="2">The sequence shown here is derived from an EMBL/GenBank/DDBJ whole genome shotgun (WGS) entry which is preliminary data.</text>
</comment>
<evidence type="ECO:0000313" key="3">
    <source>
        <dbReference type="Proteomes" id="UP000589984"/>
    </source>
</evidence>
<proteinExistence type="predicted"/>
<dbReference type="InterPro" id="IPR029068">
    <property type="entry name" value="Glyas_Bleomycin-R_OHBP_Dase"/>
</dbReference>
<dbReference type="PIRSF" id="PIRSF021700">
    <property type="entry name" value="3_dmu_93_MTrfase"/>
    <property type="match status" value="1"/>
</dbReference>
<evidence type="ECO:0000259" key="1">
    <source>
        <dbReference type="Pfam" id="PF06983"/>
    </source>
</evidence>
<dbReference type="InterPro" id="IPR009725">
    <property type="entry name" value="3_dmu_93_MTrfase"/>
</dbReference>
<protein>
    <submittedName>
        <fullName evidence="2">VOC family protein</fullName>
    </submittedName>
</protein>
<dbReference type="Pfam" id="PF06983">
    <property type="entry name" value="3-dmu-9_3-mt"/>
    <property type="match status" value="1"/>
</dbReference>
<dbReference type="SUPFAM" id="SSF54593">
    <property type="entry name" value="Glyoxalase/Bleomycin resistance protein/Dihydroxybiphenyl dioxygenase"/>
    <property type="match status" value="1"/>
</dbReference>
<dbReference type="RefSeq" id="WP_176303479.1">
    <property type="nucleotide sequence ID" value="NZ_JABWCV010000010.1"/>
</dbReference>
<dbReference type="Gene3D" id="3.10.180.10">
    <property type="entry name" value="2,3-Dihydroxybiphenyl 1,2-Dioxygenase, domain 1"/>
    <property type="match status" value="1"/>
</dbReference>
<dbReference type="PANTHER" id="PTHR33990:SF2">
    <property type="entry name" value="PHNB-LIKE DOMAIN-CONTAINING PROTEIN"/>
    <property type="match status" value="1"/>
</dbReference>
<feature type="domain" description="PhnB-like" evidence="1">
    <location>
        <begin position="6"/>
        <end position="121"/>
    </location>
</feature>
<dbReference type="PANTHER" id="PTHR33990">
    <property type="entry name" value="PROTEIN YJDN-RELATED"/>
    <property type="match status" value="1"/>
</dbReference>
<reference evidence="2 3" key="1">
    <citation type="submission" date="2020-06" db="EMBL/GenBank/DDBJ databases">
        <title>Halomonas sp. QX-1 draft genome sequence.</title>
        <authorList>
            <person name="Qiu X."/>
        </authorList>
    </citation>
    <scope>NUCLEOTIDE SEQUENCE [LARGE SCALE GENOMIC DNA]</scope>
    <source>
        <strain evidence="2 3">QX-1</strain>
    </source>
</reference>